<reference evidence="1" key="2">
    <citation type="journal article" date="2020" name="Nat. Commun.">
        <title>Large-scale genome sequencing of mycorrhizal fungi provides insights into the early evolution of symbiotic traits.</title>
        <authorList>
            <person name="Miyauchi S."/>
            <person name="Kiss E."/>
            <person name="Kuo A."/>
            <person name="Drula E."/>
            <person name="Kohler A."/>
            <person name="Sanchez-Garcia M."/>
            <person name="Morin E."/>
            <person name="Andreopoulos B."/>
            <person name="Barry K.W."/>
            <person name="Bonito G."/>
            <person name="Buee M."/>
            <person name="Carver A."/>
            <person name="Chen C."/>
            <person name="Cichocki N."/>
            <person name="Clum A."/>
            <person name="Culley D."/>
            <person name="Crous P.W."/>
            <person name="Fauchery L."/>
            <person name="Girlanda M."/>
            <person name="Hayes R.D."/>
            <person name="Keri Z."/>
            <person name="LaButti K."/>
            <person name="Lipzen A."/>
            <person name="Lombard V."/>
            <person name="Magnuson J."/>
            <person name="Maillard F."/>
            <person name="Murat C."/>
            <person name="Nolan M."/>
            <person name="Ohm R.A."/>
            <person name="Pangilinan J."/>
            <person name="Pereira M.F."/>
            <person name="Perotto S."/>
            <person name="Peter M."/>
            <person name="Pfister S."/>
            <person name="Riley R."/>
            <person name="Sitrit Y."/>
            <person name="Stielow J.B."/>
            <person name="Szollosi G."/>
            <person name="Zifcakova L."/>
            <person name="Stursova M."/>
            <person name="Spatafora J.W."/>
            <person name="Tedersoo L."/>
            <person name="Vaario L.M."/>
            <person name="Yamada A."/>
            <person name="Yan M."/>
            <person name="Wang P."/>
            <person name="Xu J."/>
            <person name="Bruns T."/>
            <person name="Baldrian P."/>
            <person name="Vilgalys R."/>
            <person name="Dunand C."/>
            <person name="Henrissat B."/>
            <person name="Grigoriev I.V."/>
            <person name="Hibbett D."/>
            <person name="Nagy L.G."/>
            <person name="Martin F.M."/>
        </authorList>
    </citation>
    <scope>NUCLEOTIDE SEQUENCE</scope>
    <source>
        <strain evidence="1">P2</strain>
    </source>
</reference>
<name>A0ACB6YZP8_THEGA</name>
<reference evidence="1" key="1">
    <citation type="submission" date="2019-10" db="EMBL/GenBank/DDBJ databases">
        <authorList>
            <consortium name="DOE Joint Genome Institute"/>
            <person name="Kuo A."/>
            <person name="Miyauchi S."/>
            <person name="Kiss E."/>
            <person name="Drula E."/>
            <person name="Kohler A."/>
            <person name="Sanchez-Garcia M."/>
            <person name="Andreopoulos B."/>
            <person name="Barry K.W."/>
            <person name="Bonito G."/>
            <person name="Buee M."/>
            <person name="Carver A."/>
            <person name="Chen C."/>
            <person name="Cichocki N."/>
            <person name="Clum A."/>
            <person name="Culley D."/>
            <person name="Crous P.W."/>
            <person name="Fauchery L."/>
            <person name="Girlanda M."/>
            <person name="Hayes R."/>
            <person name="Keri Z."/>
            <person name="Labutti K."/>
            <person name="Lipzen A."/>
            <person name="Lombard V."/>
            <person name="Magnuson J."/>
            <person name="Maillard F."/>
            <person name="Morin E."/>
            <person name="Murat C."/>
            <person name="Nolan M."/>
            <person name="Ohm R."/>
            <person name="Pangilinan J."/>
            <person name="Pereira M."/>
            <person name="Perotto S."/>
            <person name="Peter M."/>
            <person name="Riley R."/>
            <person name="Sitrit Y."/>
            <person name="Stielow B."/>
            <person name="Szollosi G."/>
            <person name="Zifcakova L."/>
            <person name="Stursova M."/>
            <person name="Spatafora J.W."/>
            <person name="Tedersoo L."/>
            <person name="Vaario L.-M."/>
            <person name="Yamada A."/>
            <person name="Yan M."/>
            <person name="Wang P."/>
            <person name="Xu J."/>
            <person name="Bruns T."/>
            <person name="Baldrian P."/>
            <person name="Vilgalys R."/>
            <person name="Henrissat B."/>
            <person name="Grigoriev I.V."/>
            <person name="Hibbett D."/>
            <person name="Nagy L.G."/>
            <person name="Martin F.M."/>
        </authorList>
    </citation>
    <scope>NUCLEOTIDE SEQUENCE</scope>
    <source>
        <strain evidence="1">P2</strain>
    </source>
</reference>
<gene>
    <name evidence="1" type="ORF">BDM02DRAFT_3124215</name>
</gene>
<evidence type="ECO:0000313" key="2">
    <source>
        <dbReference type="Proteomes" id="UP000886501"/>
    </source>
</evidence>
<evidence type="ECO:0000313" key="1">
    <source>
        <dbReference type="EMBL" id="KAF9642734.1"/>
    </source>
</evidence>
<accession>A0ACB6YZP8</accession>
<sequence length="54" mass="6283">MSVVPGFATTPYVYRYASMCAHGMIRSVFFLAYLRLPRPKDPQIYWFPHRISSG</sequence>
<comment type="caution">
    <text evidence="1">The sequence shown here is derived from an EMBL/GenBank/DDBJ whole genome shotgun (WGS) entry which is preliminary data.</text>
</comment>
<organism evidence="1 2">
    <name type="scientific">Thelephora ganbajun</name>
    <name type="common">Ganba fungus</name>
    <dbReference type="NCBI Taxonomy" id="370292"/>
    <lineage>
        <taxon>Eukaryota</taxon>
        <taxon>Fungi</taxon>
        <taxon>Dikarya</taxon>
        <taxon>Basidiomycota</taxon>
        <taxon>Agaricomycotina</taxon>
        <taxon>Agaricomycetes</taxon>
        <taxon>Thelephorales</taxon>
        <taxon>Thelephoraceae</taxon>
        <taxon>Thelephora</taxon>
    </lineage>
</organism>
<dbReference type="EMBL" id="MU118373">
    <property type="protein sequence ID" value="KAF9642734.1"/>
    <property type="molecule type" value="Genomic_DNA"/>
</dbReference>
<proteinExistence type="predicted"/>
<dbReference type="Proteomes" id="UP000886501">
    <property type="component" value="Unassembled WGS sequence"/>
</dbReference>
<protein>
    <submittedName>
        <fullName evidence="1">Uncharacterized protein</fullName>
    </submittedName>
</protein>
<keyword evidence="2" id="KW-1185">Reference proteome</keyword>